<comment type="caution">
    <text evidence="1">The sequence shown here is derived from an EMBL/GenBank/DDBJ whole genome shotgun (WGS) entry which is preliminary data.</text>
</comment>
<dbReference type="InterPro" id="IPR019933">
    <property type="entry name" value="DivIVA_domain"/>
</dbReference>
<name>A0ABT0QWT7_9MICO</name>
<sequence>MDLARIIADQRFTPVRFSEGYDVGEVDAFLDRAASAAASPDPRDAAVLRAELPSIHFAPVRMSEGYDMQEVDDFLDDVLAPALAELVPDSGSGPIDCAVAADLLTRTTPALARFGLLTPLFTRESVDATTADAVRALTGGGDEGFRRRAGIGILESAHLVPHRGLAQGYVQRDVEQRFARVLALLRLR</sequence>
<organism evidence="1 2">
    <name type="scientific">Brachybacterium equifaecis</name>
    <dbReference type="NCBI Taxonomy" id="2910770"/>
    <lineage>
        <taxon>Bacteria</taxon>
        <taxon>Bacillati</taxon>
        <taxon>Actinomycetota</taxon>
        <taxon>Actinomycetes</taxon>
        <taxon>Micrococcales</taxon>
        <taxon>Dermabacteraceae</taxon>
        <taxon>Brachybacterium</taxon>
    </lineage>
</organism>
<dbReference type="RefSeq" id="WP_249736289.1">
    <property type="nucleotide sequence ID" value="NZ_JAKNCJ010000001.1"/>
</dbReference>
<protein>
    <submittedName>
        <fullName evidence="1">DivIVA domain-containing protein</fullName>
    </submittedName>
</protein>
<dbReference type="EMBL" id="JAKNCJ010000001">
    <property type="protein sequence ID" value="MCL6422131.1"/>
    <property type="molecule type" value="Genomic_DNA"/>
</dbReference>
<proteinExistence type="predicted"/>
<reference evidence="1" key="1">
    <citation type="submission" date="2022-02" db="EMBL/GenBank/DDBJ databases">
        <authorList>
            <person name="Lee M."/>
            <person name="Kim S.-J."/>
            <person name="Jung M.-Y."/>
        </authorList>
    </citation>
    <scope>NUCLEOTIDE SEQUENCE</scope>
    <source>
        <strain evidence="1">JHP9</strain>
    </source>
</reference>
<accession>A0ABT0QWT7</accession>
<keyword evidence="2" id="KW-1185">Reference proteome</keyword>
<evidence type="ECO:0000313" key="1">
    <source>
        <dbReference type="EMBL" id="MCL6422131.1"/>
    </source>
</evidence>
<dbReference type="Gene3D" id="6.10.250.660">
    <property type="match status" value="1"/>
</dbReference>
<gene>
    <name evidence="1" type="ORF">Bequi_01780</name>
</gene>
<dbReference type="Proteomes" id="UP001203761">
    <property type="component" value="Unassembled WGS sequence"/>
</dbReference>
<evidence type="ECO:0000313" key="2">
    <source>
        <dbReference type="Proteomes" id="UP001203761"/>
    </source>
</evidence>
<dbReference type="NCBIfam" id="TIGR03544">
    <property type="entry name" value="DivI1A_domain"/>
    <property type="match status" value="2"/>
</dbReference>